<evidence type="ECO:0000313" key="1">
    <source>
        <dbReference type="EMBL" id="DAG02804.1"/>
    </source>
</evidence>
<protein>
    <submittedName>
        <fullName evidence="1">DNA-directed RNA polymerase</fullName>
    </submittedName>
</protein>
<dbReference type="EMBL" id="BK016215">
    <property type="protein sequence ID" value="DAG02804.1"/>
    <property type="molecule type" value="Genomic_DNA"/>
</dbReference>
<keyword evidence="1" id="KW-0804">Transcription</keyword>
<dbReference type="GO" id="GO:0000428">
    <property type="term" value="C:DNA-directed RNA polymerase complex"/>
    <property type="evidence" value="ECO:0007669"/>
    <property type="project" value="UniProtKB-KW"/>
</dbReference>
<name>A0A8S5V7V7_9CAUD</name>
<sequence>MDFKIELVCNKCKCAFELRPTDFRERTSMECPNCGQTFPSGIYSKLKSGIVLLGEIPEVIKEDEDYPLADTLFTAHVKSFDALHDLFGGS</sequence>
<proteinExistence type="predicted"/>
<organism evidence="1">
    <name type="scientific">Siphoviridae sp. ctHn727</name>
    <dbReference type="NCBI Taxonomy" id="2825425"/>
    <lineage>
        <taxon>Viruses</taxon>
        <taxon>Duplodnaviria</taxon>
        <taxon>Heunggongvirae</taxon>
        <taxon>Uroviricota</taxon>
        <taxon>Caudoviricetes</taxon>
    </lineage>
</organism>
<reference evidence="1" key="1">
    <citation type="journal article" date="2021" name="Proc. Natl. Acad. Sci. U.S.A.">
        <title>A Catalog of Tens of Thousands of Viruses from Human Metagenomes Reveals Hidden Associations with Chronic Diseases.</title>
        <authorList>
            <person name="Tisza M.J."/>
            <person name="Buck C.B."/>
        </authorList>
    </citation>
    <scope>NUCLEOTIDE SEQUENCE</scope>
    <source>
        <strain evidence="1">CtHn727</strain>
    </source>
</reference>
<accession>A0A8S5V7V7</accession>
<keyword evidence="1" id="KW-0240">DNA-directed RNA polymerase</keyword>